<sequence length="177" mass="19905">MIVPESVNPPASSSFAKNTRATIGVLGEEFVADWLRSQDWQILHHRWHCRLGEIDVIAQSQMPQCLTFVEVKTRSKGNWDSDGLLAITPSKQKKLWQTAQLFLMAHPDLATLPCQFDVALVRCQSAPKKRAQDLTPGSLLLQKSQLPFPAESDLPMTRTIAGYQLTLHHYIPEAFTL</sequence>
<dbReference type="PANTHER" id="PTHR34039">
    <property type="entry name" value="UPF0102 PROTEIN YRAN"/>
    <property type="match status" value="1"/>
</dbReference>
<organism evidence="3 4">
    <name type="scientific">Phormidesmis priestleyi ULC007</name>
    <dbReference type="NCBI Taxonomy" id="1920490"/>
    <lineage>
        <taxon>Bacteria</taxon>
        <taxon>Bacillati</taxon>
        <taxon>Cyanobacteriota</taxon>
        <taxon>Cyanophyceae</taxon>
        <taxon>Leptolyngbyales</taxon>
        <taxon>Leptolyngbyaceae</taxon>
        <taxon>Phormidesmis</taxon>
    </lineage>
</organism>
<dbReference type="GO" id="GO:0003676">
    <property type="term" value="F:nucleic acid binding"/>
    <property type="evidence" value="ECO:0007669"/>
    <property type="project" value="InterPro"/>
</dbReference>
<comment type="caution">
    <text evidence="3">The sequence shown here is derived from an EMBL/GenBank/DDBJ whole genome shotgun (WGS) entry which is preliminary data.</text>
</comment>
<reference evidence="3 4" key="2">
    <citation type="submission" date="2018-03" db="EMBL/GenBank/DDBJ databases">
        <title>The ancient ancestry and fast evolution of plastids.</title>
        <authorList>
            <person name="Moore K.R."/>
            <person name="Magnabosco C."/>
            <person name="Momper L."/>
            <person name="Gold D.A."/>
            <person name="Bosak T."/>
            <person name="Fournier G.P."/>
        </authorList>
    </citation>
    <scope>NUCLEOTIDE SEQUENCE [LARGE SCALE GENOMIC DNA]</scope>
    <source>
        <strain evidence="3 4">ULC007</strain>
    </source>
</reference>
<dbReference type="NCBIfam" id="TIGR00252">
    <property type="entry name" value="YraN family protein"/>
    <property type="match status" value="1"/>
</dbReference>
<comment type="similarity">
    <text evidence="1 2">Belongs to the UPF0102 family.</text>
</comment>
<dbReference type="EMBL" id="PVWG01000042">
    <property type="protein sequence ID" value="PSB16436.1"/>
    <property type="molecule type" value="Genomic_DNA"/>
</dbReference>
<dbReference type="Gene3D" id="3.40.1350.10">
    <property type="match status" value="1"/>
</dbReference>
<evidence type="ECO:0000256" key="2">
    <source>
        <dbReference type="HAMAP-Rule" id="MF_00048"/>
    </source>
</evidence>
<dbReference type="InterPro" id="IPR003509">
    <property type="entry name" value="UPF0102_YraN-like"/>
</dbReference>
<gene>
    <name evidence="3" type="ORF">C7B65_21725</name>
</gene>
<dbReference type="STRING" id="1920490.GCA_001895925_02458"/>
<dbReference type="Proteomes" id="UP000238634">
    <property type="component" value="Unassembled WGS sequence"/>
</dbReference>
<dbReference type="PANTHER" id="PTHR34039:SF1">
    <property type="entry name" value="UPF0102 PROTEIN YRAN"/>
    <property type="match status" value="1"/>
</dbReference>
<keyword evidence="4" id="KW-1185">Reference proteome</keyword>
<evidence type="ECO:0000313" key="3">
    <source>
        <dbReference type="EMBL" id="PSB16436.1"/>
    </source>
</evidence>
<dbReference type="HAMAP" id="MF_00048">
    <property type="entry name" value="UPF0102"/>
    <property type="match status" value="1"/>
</dbReference>
<protein>
    <recommendedName>
        <fullName evidence="2">UPF0102 protein C7B65_21725</fullName>
    </recommendedName>
</protein>
<dbReference type="SUPFAM" id="SSF52980">
    <property type="entry name" value="Restriction endonuclease-like"/>
    <property type="match status" value="1"/>
</dbReference>
<evidence type="ECO:0000313" key="4">
    <source>
        <dbReference type="Proteomes" id="UP000238634"/>
    </source>
</evidence>
<dbReference type="OrthoDB" id="9802516at2"/>
<evidence type="ECO:0000256" key="1">
    <source>
        <dbReference type="ARBA" id="ARBA00006738"/>
    </source>
</evidence>
<reference evidence="3 4" key="1">
    <citation type="submission" date="2018-02" db="EMBL/GenBank/DDBJ databases">
        <authorList>
            <person name="Cohen D.B."/>
            <person name="Kent A.D."/>
        </authorList>
    </citation>
    <scope>NUCLEOTIDE SEQUENCE [LARGE SCALE GENOMIC DNA]</scope>
    <source>
        <strain evidence="3 4">ULC007</strain>
    </source>
</reference>
<proteinExistence type="inferred from homology"/>
<accession>A0A2T1D7L4</accession>
<name>A0A2T1D7L4_9CYAN</name>
<dbReference type="Pfam" id="PF02021">
    <property type="entry name" value="UPF0102"/>
    <property type="match status" value="1"/>
</dbReference>
<dbReference type="InterPro" id="IPR011335">
    <property type="entry name" value="Restrct_endonuc-II-like"/>
</dbReference>
<dbReference type="InterPro" id="IPR011856">
    <property type="entry name" value="tRNA_endonuc-like_dom_sf"/>
</dbReference>
<dbReference type="AlphaFoldDB" id="A0A2T1D7L4"/>